<sequence>MKPLPVTILIADILPQTEGGRSRDLAPTQFTI</sequence>
<dbReference type="EMBL" id="QXDC01000002">
    <property type="protein sequence ID" value="RIA46674.1"/>
    <property type="molecule type" value="Genomic_DNA"/>
</dbReference>
<evidence type="ECO:0000313" key="1">
    <source>
        <dbReference type="EMBL" id="RIA46674.1"/>
    </source>
</evidence>
<reference evidence="1 2" key="1">
    <citation type="submission" date="2018-08" db="EMBL/GenBank/DDBJ databases">
        <title>Genomic Encyclopedia of Type Strains, Phase IV (KMG-IV): sequencing the most valuable type-strain genomes for metagenomic binning, comparative biology and taxonomic classification.</title>
        <authorList>
            <person name="Goeker M."/>
        </authorList>
    </citation>
    <scope>NUCLEOTIDE SEQUENCE [LARGE SCALE GENOMIC DNA]</scope>
    <source>
        <strain evidence="1 2">DSM 25527</strain>
    </source>
</reference>
<accession>A0A397PKM5</accession>
<evidence type="ECO:0000313" key="2">
    <source>
        <dbReference type="Proteomes" id="UP000266568"/>
    </source>
</evidence>
<name>A0A397PKM5_9SPHN</name>
<dbReference type="AlphaFoldDB" id="A0A397PKM5"/>
<proteinExistence type="predicted"/>
<keyword evidence="2" id="KW-1185">Reference proteome</keyword>
<gene>
    <name evidence="1" type="ORF">DFR49_1222</name>
</gene>
<dbReference type="Proteomes" id="UP000266568">
    <property type="component" value="Unassembled WGS sequence"/>
</dbReference>
<comment type="caution">
    <text evidence="1">The sequence shown here is derived from an EMBL/GenBank/DDBJ whole genome shotgun (WGS) entry which is preliminary data.</text>
</comment>
<protein>
    <submittedName>
        <fullName evidence="1">Uncharacterized protein</fullName>
    </submittedName>
</protein>
<organism evidence="1 2">
    <name type="scientific">Hephaestia caeni</name>
    <dbReference type="NCBI Taxonomy" id="645617"/>
    <lineage>
        <taxon>Bacteria</taxon>
        <taxon>Pseudomonadati</taxon>
        <taxon>Pseudomonadota</taxon>
        <taxon>Alphaproteobacteria</taxon>
        <taxon>Sphingomonadales</taxon>
        <taxon>Sphingomonadaceae</taxon>
        <taxon>Hephaestia</taxon>
    </lineage>
</organism>